<keyword evidence="3" id="KW-0804">Transcription</keyword>
<evidence type="ECO:0000256" key="3">
    <source>
        <dbReference type="ARBA" id="ARBA00023163"/>
    </source>
</evidence>
<dbReference type="PATRIC" id="fig|1203610.3.peg.4693"/>
<protein>
    <recommendedName>
        <fullName evidence="4">HTH araC/xylS-type domain-containing protein</fullName>
    </recommendedName>
</protein>
<accession>A0A0F5IVG8</accession>
<dbReference type="SMART" id="SM00342">
    <property type="entry name" value="HTH_ARAC"/>
    <property type="match status" value="1"/>
</dbReference>
<organism evidence="5 6">
    <name type="scientific">Parabacteroides gordonii MS-1 = DSM 23371</name>
    <dbReference type="NCBI Taxonomy" id="1203610"/>
    <lineage>
        <taxon>Bacteria</taxon>
        <taxon>Pseudomonadati</taxon>
        <taxon>Bacteroidota</taxon>
        <taxon>Bacteroidia</taxon>
        <taxon>Bacteroidales</taxon>
        <taxon>Tannerellaceae</taxon>
        <taxon>Parabacteroides</taxon>
    </lineage>
</organism>
<gene>
    <name evidence="5" type="ORF">HMPREF1536_04603</name>
</gene>
<proteinExistence type="predicted"/>
<dbReference type="PANTHER" id="PTHR47504">
    <property type="entry name" value="RIGHT ORIGIN-BINDING PROTEIN"/>
    <property type="match status" value="1"/>
</dbReference>
<evidence type="ECO:0000313" key="6">
    <source>
        <dbReference type="Proteomes" id="UP000033035"/>
    </source>
</evidence>
<dbReference type="PANTHER" id="PTHR47504:SF5">
    <property type="entry name" value="RIGHT ORIGIN-BINDING PROTEIN"/>
    <property type="match status" value="1"/>
</dbReference>
<dbReference type="Gene3D" id="1.10.10.60">
    <property type="entry name" value="Homeodomain-like"/>
    <property type="match status" value="1"/>
</dbReference>
<feature type="domain" description="HTH araC/xylS-type" evidence="4">
    <location>
        <begin position="181"/>
        <end position="279"/>
    </location>
</feature>
<dbReference type="GO" id="GO:0043565">
    <property type="term" value="F:sequence-specific DNA binding"/>
    <property type="evidence" value="ECO:0007669"/>
    <property type="project" value="InterPro"/>
</dbReference>
<dbReference type="SUPFAM" id="SSF46689">
    <property type="entry name" value="Homeodomain-like"/>
    <property type="match status" value="1"/>
</dbReference>
<evidence type="ECO:0000259" key="4">
    <source>
        <dbReference type="PROSITE" id="PS01124"/>
    </source>
</evidence>
<dbReference type="STRING" id="1203610.HMPREF1536_04603"/>
<keyword evidence="1" id="KW-0805">Transcription regulation</keyword>
<dbReference type="InterPro" id="IPR018060">
    <property type="entry name" value="HTH_AraC"/>
</dbReference>
<reference evidence="5 6" key="1">
    <citation type="submission" date="2013-04" db="EMBL/GenBank/DDBJ databases">
        <title>The Genome Sequence of Parabacteroides gordonii DSM 23371.</title>
        <authorList>
            <consortium name="The Broad Institute Genomics Platform"/>
            <person name="Earl A."/>
            <person name="Ward D."/>
            <person name="Feldgarden M."/>
            <person name="Gevers D."/>
            <person name="Martens E."/>
            <person name="Sakamoto M."/>
            <person name="Benno Y."/>
            <person name="Suzuki N."/>
            <person name="Matsunaga N."/>
            <person name="Koshihara K."/>
            <person name="Seki M."/>
            <person name="Komiya H."/>
            <person name="Walker B."/>
            <person name="Young S."/>
            <person name="Zeng Q."/>
            <person name="Gargeya S."/>
            <person name="Fitzgerald M."/>
            <person name="Haas B."/>
            <person name="Abouelleil A."/>
            <person name="Allen A.W."/>
            <person name="Alvarado L."/>
            <person name="Arachchi H.M."/>
            <person name="Berlin A.M."/>
            <person name="Chapman S.B."/>
            <person name="Gainer-Dewar J."/>
            <person name="Goldberg J."/>
            <person name="Griggs A."/>
            <person name="Gujja S."/>
            <person name="Hansen M."/>
            <person name="Howarth C."/>
            <person name="Imamovic A."/>
            <person name="Ireland A."/>
            <person name="Larimer J."/>
            <person name="McCowan C."/>
            <person name="Murphy C."/>
            <person name="Pearson M."/>
            <person name="Poon T.W."/>
            <person name="Priest M."/>
            <person name="Roberts A."/>
            <person name="Saif S."/>
            <person name="Shea T."/>
            <person name="Sisk P."/>
            <person name="Sykes S."/>
            <person name="Wortman J."/>
            <person name="Nusbaum C."/>
            <person name="Birren B."/>
        </authorList>
    </citation>
    <scope>NUCLEOTIDE SEQUENCE [LARGE SCALE GENOMIC DNA]</scope>
    <source>
        <strain evidence="5 6">MS-1</strain>
    </source>
</reference>
<evidence type="ECO:0000256" key="2">
    <source>
        <dbReference type="ARBA" id="ARBA00023125"/>
    </source>
</evidence>
<dbReference type="EMBL" id="AQHW01000025">
    <property type="protein sequence ID" value="KKB49538.1"/>
    <property type="molecule type" value="Genomic_DNA"/>
</dbReference>
<dbReference type="InterPro" id="IPR009057">
    <property type="entry name" value="Homeodomain-like_sf"/>
</dbReference>
<dbReference type="AlphaFoldDB" id="A0A0F5IVG8"/>
<dbReference type="Pfam" id="PF12833">
    <property type="entry name" value="HTH_18"/>
    <property type="match status" value="1"/>
</dbReference>
<keyword evidence="6" id="KW-1185">Reference proteome</keyword>
<evidence type="ECO:0000256" key="1">
    <source>
        <dbReference type="ARBA" id="ARBA00023015"/>
    </source>
</evidence>
<sequence length="287" mass="33815">MGILYKHEHVSCNNFRLPAQRTFQVFYLHPEEKCMELDNSRSILLFILEGEIMFSNDAVHKQILQKDNIALIPVGSHYSIEARKASHILTCRFSDDIRLCNRIHFESLSKYKKRIAYSHNTLKFQEEIRIFLNLLNSYIEDGIGCKHLQELKLQELFILFRAYYTKEQLAAFFHPILSRDTDFNHFILSNYRSVANVEEFARLAHISLSAFNRKFKKHFNEPAYQWMLQRKTEGVLEDIRSTNKSFLAISLDWNFSSQAHLTKFTKQQCGLSPSQIREQAAHDLIFD</sequence>
<evidence type="ECO:0000313" key="5">
    <source>
        <dbReference type="EMBL" id="KKB49538.1"/>
    </source>
</evidence>
<dbReference type="RefSeq" id="WP_028728153.1">
    <property type="nucleotide sequence ID" value="NZ_AUAE01000027.1"/>
</dbReference>
<name>A0A0F5IVG8_9BACT</name>
<comment type="caution">
    <text evidence="5">The sequence shown here is derived from an EMBL/GenBank/DDBJ whole genome shotgun (WGS) entry which is preliminary data.</text>
</comment>
<dbReference type="Proteomes" id="UP000033035">
    <property type="component" value="Unassembled WGS sequence"/>
</dbReference>
<dbReference type="GO" id="GO:0003700">
    <property type="term" value="F:DNA-binding transcription factor activity"/>
    <property type="evidence" value="ECO:0007669"/>
    <property type="project" value="InterPro"/>
</dbReference>
<dbReference type="HOGENOM" id="CLU_077934_0_0_10"/>
<dbReference type="PROSITE" id="PS01124">
    <property type="entry name" value="HTH_ARAC_FAMILY_2"/>
    <property type="match status" value="1"/>
</dbReference>
<keyword evidence="2" id="KW-0238">DNA-binding</keyword>
<dbReference type="InterPro" id="IPR050959">
    <property type="entry name" value="MarA-like"/>
</dbReference>